<name>A0A0A9A8B9_ARUDO</name>
<sequence length="67" mass="7209">MFGASFYLFLAGDKNHNHDATISIMGMAVSVYVSPGVIHIMSVLSVGTPYDKPNPCDKKLLAIVVLL</sequence>
<evidence type="ECO:0000313" key="2">
    <source>
        <dbReference type="EMBL" id="JAD47336.1"/>
    </source>
</evidence>
<reference evidence="2" key="2">
    <citation type="journal article" date="2015" name="Data Brief">
        <title>Shoot transcriptome of the giant reed, Arundo donax.</title>
        <authorList>
            <person name="Barrero R.A."/>
            <person name="Guerrero F.D."/>
            <person name="Moolhuijzen P."/>
            <person name="Goolsby J.A."/>
            <person name="Tidwell J."/>
            <person name="Bellgard S.E."/>
            <person name="Bellgard M.I."/>
        </authorList>
    </citation>
    <scope>NUCLEOTIDE SEQUENCE</scope>
    <source>
        <tissue evidence="2">Shoot tissue taken approximately 20 cm above the soil surface</tissue>
    </source>
</reference>
<proteinExistence type="predicted"/>
<keyword evidence="1" id="KW-0812">Transmembrane</keyword>
<evidence type="ECO:0000256" key="1">
    <source>
        <dbReference type="SAM" id="Phobius"/>
    </source>
</evidence>
<protein>
    <submittedName>
        <fullName evidence="2">Uncharacterized protein</fullName>
    </submittedName>
</protein>
<dbReference type="EMBL" id="GBRH01250559">
    <property type="protein sequence ID" value="JAD47336.1"/>
    <property type="molecule type" value="Transcribed_RNA"/>
</dbReference>
<reference evidence="2" key="1">
    <citation type="submission" date="2014-09" db="EMBL/GenBank/DDBJ databases">
        <authorList>
            <person name="Magalhaes I.L.F."/>
            <person name="Oliveira U."/>
            <person name="Santos F.R."/>
            <person name="Vidigal T.H.D.A."/>
            <person name="Brescovit A.D."/>
            <person name="Santos A.J."/>
        </authorList>
    </citation>
    <scope>NUCLEOTIDE SEQUENCE</scope>
    <source>
        <tissue evidence="2">Shoot tissue taken approximately 20 cm above the soil surface</tissue>
    </source>
</reference>
<organism evidence="2">
    <name type="scientific">Arundo donax</name>
    <name type="common">Giant reed</name>
    <name type="synonym">Donax arundinaceus</name>
    <dbReference type="NCBI Taxonomy" id="35708"/>
    <lineage>
        <taxon>Eukaryota</taxon>
        <taxon>Viridiplantae</taxon>
        <taxon>Streptophyta</taxon>
        <taxon>Embryophyta</taxon>
        <taxon>Tracheophyta</taxon>
        <taxon>Spermatophyta</taxon>
        <taxon>Magnoliopsida</taxon>
        <taxon>Liliopsida</taxon>
        <taxon>Poales</taxon>
        <taxon>Poaceae</taxon>
        <taxon>PACMAD clade</taxon>
        <taxon>Arundinoideae</taxon>
        <taxon>Arundineae</taxon>
        <taxon>Arundo</taxon>
    </lineage>
</organism>
<dbReference type="AlphaFoldDB" id="A0A0A9A8B9"/>
<feature type="transmembrane region" description="Helical" evidence="1">
    <location>
        <begin position="20"/>
        <end position="44"/>
    </location>
</feature>
<keyword evidence="1" id="KW-1133">Transmembrane helix</keyword>
<accession>A0A0A9A8B9</accession>
<keyword evidence="1" id="KW-0472">Membrane</keyword>